<feature type="compositionally biased region" description="Polar residues" evidence="1">
    <location>
        <begin position="23"/>
        <end position="33"/>
    </location>
</feature>
<feature type="region of interest" description="Disordered" evidence="1">
    <location>
        <begin position="124"/>
        <end position="143"/>
    </location>
</feature>
<name>A0A1B0CQ10_LUTLO</name>
<dbReference type="Pfam" id="PF03564">
    <property type="entry name" value="DUF1759"/>
    <property type="match status" value="1"/>
</dbReference>
<evidence type="ECO:0000259" key="2">
    <source>
        <dbReference type="PROSITE" id="PS50175"/>
    </source>
</evidence>
<dbReference type="Proteomes" id="UP000092461">
    <property type="component" value="Unassembled WGS sequence"/>
</dbReference>
<dbReference type="EMBL" id="AJWK01022907">
    <property type="status" value="NOT_ANNOTATED_CDS"/>
    <property type="molecule type" value="Genomic_DNA"/>
</dbReference>
<dbReference type="VEuPathDB" id="VectorBase:LLONM1_003241"/>
<accession>A0A1B0CQ10</accession>
<dbReference type="GO" id="GO:0004190">
    <property type="term" value="F:aspartic-type endopeptidase activity"/>
    <property type="evidence" value="ECO:0007669"/>
    <property type="project" value="InterPro"/>
</dbReference>
<feature type="domain" description="Peptidase A2" evidence="2">
    <location>
        <begin position="487"/>
        <end position="577"/>
    </location>
</feature>
<dbReference type="InterPro" id="IPR040676">
    <property type="entry name" value="DUF5641"/>
</dbReference>
<dbReference type="PROSITE" id="PS50175">
    <property type="entry name" value="ASP_PROT_RETROV"/>
    <property type="match status" value="1"/>
</dbReference>
<dbReference type="EnsemblMetazoa" id="LLOJ006959-RA">
    <property type="protein sequence ID" value="LLOJ006959-PA"/>
    <property type="gene ID" value="LLOJ006959"/>
</dbReference>
<feature type="region of interest" description="Disordered" evidence="1">
    <location>
        <begin position="328"/>
        <end position="350"/>
    </location>
</feature>
<dbReference type="PANTHER" id="PTHR47331">
    <property type="entry name" value="PHD-TYPE DOMAIN-CONTAINING PROTEIN"/>
    <property type="match status" value="1"/>
</dbReference>
<feature type="region of interest" description="Disordered" evidence="1">
    <location>
        <begin position="1"/>
        <end position="33"/>
    </location>
</feature>
<dbReference type="CDD" id="cd00303">
    <property type="entry name" value="retropepsin_like"/>
    <property type="match status" value="1"/>
</dbReference>
<dbReference type="VEuPathDB" id="VectorBase:LLONM1_002829"/>
<dbReference type="Pfam" id="PF05380">
    <property type="entry name" value="Peptidase_A17"/>
    <property type="match status" value="1"/>
</dbReference>
<feature type="region of interest" description="Disordered" evidence="1">
    <location>
        <begin position="1118"/>
        <end position="1151"/>
    </location>
</feature>
<evidence type="ECO:0000313" key="3">
    <source>
        <dbReference type="EnsemblMetazoa" id="LLOJ006959-PA"/>
    </source>
</evidence>
<keyword evidence="4" id="KW-1185">Reference proteome</keyword>
<reference evidence="3" key="1">
    <citation type="submission" date="2020-05" db="UniProtKB">
        <authorList>
            <consortium name="EnsemblMetazoa"/>
        </authorList>
    </citation>
    <scope>IDENTIFICATION</scope>
    <source>
        <strain evidence="3">Jacobina</strain>
    </source>
</reference>
<evidence type="ECO:0000313" key="4">
    <source>
        <dbReference type="Proteomes" id="UP000092461"/>
    </source>
</evidence>
<dbReference type="InterPro" id="IPR005312">
    <property type="entry name" value="DUF1759"/>
</dbReference>
<protein>
    <recommendedName>
        <fullName evidence="2">Peptidase A2 domain-containing protein</fullName>
    </recommendedName>
</protein>
<dbReference type="InterPro" id="IPR008042">
    <property type="entry name" value="Retrotrans_Pao"/>
</dbReference>
<evidence type="ECO:0000256" key="1">
    <source>
        <dbReference type="SAM" id="MobiDB-lite"/>
    </source>
</evidence>
<feature type="compositionally biased region" description="Basic and acidic residues" evidence="1">
    <location>
        <begin position="1132"/>
        <end position="1151"/>
    </location>
</feature>
<dbReference type="PANTHER" id="PTHR47331:SF4">
    <property type="entry name" value="PEPTIDASE S1 DOMAIN-CONTAINING PROTEIN"/>
    <property type="match status" value="1"/>
</dbReference>
<proteinExistence type="predicted"/>
<dbReference type="VEuPathDB" id="VectorBase:LLONM1_009801"/>
<dbReference type="VEuPathDB" id="VectorBase:LLOJ006959"/>
<sequence length="1350" mass="153819">MELEDFIGTNEGAQGGETEEANPCTTEDTSKEPTLTEATFFLPKEADKEKFIAQKSNDDFFKGFLDYWKSQNPPQRVSPAQHATEQNFNLPGPALQPNPWKFPAWDSAYPNRSSNIPASDPFAFPHHDEYPNRAGNNQGWNIQRPKLPPLKVPKFSGKTKDWKSFYEIFKHVIHDDPYLHTTEKFSYLLSYLEGDAKRVVGHLSPVGDHYRDAISLLKDRYENKRDISMNYFNMLMDLRKADFRSPFHLIEIHDRVNEAMAGLKSLEYRTEHWDLPVMAICIRKLDSESLRLFEESLVDPLEVPRISEFTSFLRRRYRVLTTTRSLDAQPKKTVKDNKGERDRKESLPRNSYHAVSNKVSCLLCKEPHVLIKCPKFVELSPTKRHEQAVKLDVCIKCLSHKKNKQCTSKKVCTKCSKASHHSMLHFEKKTDESQETQETSAYLVSTDQNQEEVVDSVTLHSHAKKGSPLFPTIMLKAKAQDGTWHLLRALLDTGSGDCFITEKAAQQLCLMREKISAPIKGIGGNSAGTSRHQVNINLSPRFSSNFKITVQALVLSNLTGDLPQMEMNEAAVEGFNFNNVILADPTFMSRGPIDMILSSEIYAAIVKDGMQKFKSLTSQKTEFGWILAGSHSQGSTPQRSVISMITLSEIDQKLQQFWEMDHLEEVPDPSHPCEEHFRQTHQRDKDGRYIVSLPFKKDTSTLGDSRNQALARLINLEKKLAKNADLKNQYSQFMNLQRILWRENQWEDVKEYTLNTVTYGTACATFLSVKVIQQLAIDEGHHFPKAKAAMKDFYVDDVLTGAHSLQEAREVRDQLIGLMSRGGMNLRKWTASDPRLLEDLPQNQIESKYLNLTDDEVLKALGVGWNPITDKIQYTVRAPTAGQLTKRKILSDVAAIFDPIGLLAPIMIAAKMFVQRLWKEKLDWDDPIPSIIADEWNTFLHNLPDIGKIEIERFFGYEPGSNVQLHGFADASEKGFGAVIYVRVSTRETTKVTILTAKTRVTPLKKKISLPRLELCGGVLLAELMDNTEKALQIPGIEKHAWLDSKIALAWIAKDAANWETYIANRVEKIHQLVNRNVWKHVESAQNPADIASRGICPSQLSQNALWWNGPSWLSRNEREWPVNENDTPPAKAEDRENSCTTTNKKEEDDQRNVMGHQAVCALSTEGGDKAVQNPLTMKYDSLNKAIRITAYCKRFLQLCRGEKPETPHLSNVWKRWVKEYLHHLQERNKWKKRTQPIKTGELVLIMDDNTAPLQWPLARVEHVLPDKAGLPRVADLRTATGTKRRPITKIARLPIHQEDNPIEEAPVDALPWDRLTLLTRFIITHWSVRHLAYTSRSSGGPKLKEDPFA</sequence>
<organism evidence="3 4">
    <name type="scientific">Lutzomyia longipalpis</name>
    <name type="common">Sand fly</name>
    <dbReference type="NCBI Taxonomy" id="7200"/>
    <lineage>
        <taxon>Eukaryota</taxon>
        <taxon>Metazoa</taxon>
        <taxon>Ecdysozoa</taxon>
        <taxon>Arthropoda</taxon>
        <taxon>Hexapoda</taxon>
        <taxon>Insecta</taxon>
        <taxon>Pterygota</taxon>
        <taxon>Neoptera</taxon>
        <taxon>Endopterygota</taxon>
        <taxon>Diptera</taxon>
        <taxon>Nematocera</taxon>
        <taxon>Psychodoidea</taxon>
        <taxon>Psychodidae</taxon>
        <taxon>Lutzomyia</taxon>
        <taxon>Lutzomyia</taxon>
    </lineage>
</organism>
<dbReference type="GO" id="GO:0006508">
    <property type="term" value="P:proteolysis"/>
    <property type="evidence" value="ECO:0007669"/>
    <property type="project" value="InterPro"/>
</dbReference>
<feature type="compositionally biased region" description="Basic and acidic residues" evidence="1">
    <location>
        <begin position="329"/>
        <end position="347"/>
    </location>
</feature>
<dbReference type="InterPro" id="IPR001995">
    <property type="entry name" value="Peptidase_A2_cat"/>
</dbReference>
<dbReference type="Pfam" id="PF18701">
    <property type="entry name" value="DUF5641"/>
    <property type="match status" value="1"/>
</dbReference>